<proteinExistence type="predicted"/>
<protein>
    <submittedName>
        <fullName evidence="1">Uncharacterized protein</fullName>
    </submittedName>
</protein>
<dbReference type="RefSeq" id="WP_040114556.1">
    <property type="nucleotide sequence ID" value="NZ_CP006880.1"/>
</dbReference>
<evidence type="ECO:0000313" key="2">
    <source>
        <dbReference type="Proteomes" id="UP000031368"/>
    </source>
</evidence>
<dbReference type="Proteomes" id="UP000031368">
    <property type="component" value="Plasmid pRgalR602c"/>
</dbReference>
<dbReference type="AlphaFoldDB" id="A0A0B4XBZ9"/>
<gene>
    <name evidence="1" type="ORF">RGR602_PC00071</name>
</gene>
<name>A0A0B4XBZ9_9HYPH</name>
<keyword evidence="1" id="KW-0614">Plasmid</keyword>
<reference evidence="1 2" key="1">
    <citation type="submission" date="2013-11" db="EMBL/GenBank/DDBJ databases">
        <title>Complete genome sequence of Rhizobium gallicum bv. gallicum R602.</title>
        <authorList>
            <person name="Bustos P."/>
            <person name="Santamaria R.I."/>
            <person name="Lozano L."/>
            <person name="Acosta J.L."/>
            <person name="Ormeno-Orrillo E."/>
            <person name="Rogel M.A."/>
            <person name="Romero D."/>
            <person name="Cevallos M.A."/>
            <person name="Martinez-Romero E."/>
            <person name="Gonzalez V."/>
        </authorList>
    </citation>
    <scope>NUCLEOTIDE SEQUENCE [LARGE SCALE GENOMIC DNA]</scope>
    <source>
        <strain evidence="1 2">R602</strain>
        <plasmid evidence="1 2">pRgalR602c</plasmid>
    </source>
</reference>
<organism evidence="1 2">
    <name type="scientific">Rhizobium gallicum bv. gallicum R602sp</name>
    <dbReference type="NCBI Taxonomy" id="1041138"/>
    <lineage>
        <taxon>Bacteria</taxon>
        <taxon>Pseudomonadati</taxon>
        <taxon>Pseudomonadota</taxon>
        <taxon>Alphaproteobacteria</taxon>
        <taxon>Hyphomicrobiales</taxon>
        <taxon>Rhizobiaceae</taxon>
        <taxon>Rhizobium/Agrobacterium group</taxon>
        <taxon>Rhizobium</taxon>
    </lineage>
</organism>
<dbReference type="HOGENOM" id="CLU_2737252_0_0_5"/>
<sequence length="71" mass="7716">MRDKGLKQQHCFEAALRAGTTTETAAAAASSLYGACAKTAVAWCAIHARSDGRRGDFAFWVRVFRHLDDDG</sequence>
<accession>A0A0B4XBZ9</accession>
<geneLocation type="plasmid" evidence="1 2">
    <name>pRgalR602c</name>
</geneLocation>
<evidence type="ECO:0000313" key="1">
    <source>
        <dbReference type="EMBL" id="AJD44118.1"/>
    </source>
</evidence>
<keyword evidence="2" id="KW-1185">Reference proteome</keyword>
<dbReference type="KEGG" id="rga:RGR602_PC00071"/>
<dbReference type="EMBL" id="CP006880">
    <property type="protein sequence ID" value="AJD44118.1"/>
    <property type="molecule type" value="Genomic_DNA"/>
</dbReference>